<accession>A0A7M7PPR8</accession>
<dbReference type="GO" id="GO:0004197">
    <property type="term" value="F:cysteine-type endopeptidase activity"/>
    <property type="evidence" value="ECO:0007669"/>
    <property type="project" value="InterPro"/>
</dbReference>
<dbReference type="PROSITE" id="PS50208">
    <property type="entry name" value="CASPASE_P20"/>
    <property type="match status" value="1"/>
</dbReference>
<dbReference type="Gene3D" id="1.10.533.10">
    <property type="entry name" value="Death Domain, Fas"/>
    <property type="match status" value="1"/>
</dbReference>
<organism evidence="6 7">
    <name type="scientific">Strongylocentrotus purpuratus</name>
    <name type="common">Purple sea urchin</name>
    <dbReference type="NCBI Taxonomy" id="7668"/>
    <lineage>
        <taxon>Eukaryota</taxon>
        <taxon>Metazoa</taxon>
        <taxon>Echinodermata</taxon>
        <taxon>Eleutherozoa</taxon>
        <taxon>Echinozoa</taxon>
        <taxon>Echinoidea</taxon>
        <taxon>Euechinoidea</taxon>
        <taxon>Echinacea</taxon>
        <taxon>Camarodonta</taxon>
        <taxon>Echinidea</taxon>
        <taxon>Strongylocentrotidae</taxon>
        <taxon>Strongylocentrotus</taxon>
    </lineage>
</organism>
<name>A0A7M7PPR8_STRPU</name>
<dbReference type="GeneID" id="100889946"/>
<feature type="region of interest" description="Disordered" evidence="3">
    <location>
        <begin position="107"/>
        <end position="199"/>
    </location>
</feature>
<protein>
    <submittedName>
        <fullName evidence="6">Uncharacterized protein</fullName>
    </submittedName>
</protein>
<evidence type="ECO:0000259" key="5">
    <source>
        <dbReference type="PROSITE" id="PS50208"/>
    </source>
</evidence>
<dbReference type="Gene3D" id="3.40.50.1460">
    <property type="match status" value="1"/>
</dbReference>
<dbReference type="InterPro" id="IPR052039">
    <property type="entry name" value="Caspase-related_regulators"/>
</dbReference>
<reference evidence="6" key="2">
    <citation type="submission" date="2021-01" db="UniProtKB">
        <authorList>
            <consortium name="EnsemblMetazoa"/>
        </authorList>
    </citation>
    <scope>IDENTIFICATION</scope>
</reference>
<evidence type="ECO:0000259" key="4">
    <source>
        <dbReference type="PROSITE" id="PS50207"/>
    </source>
</evidence>
<feature type="region of interest" description="Disordered" evidence="3">
    <location>
        <begin position="390"/>
        <end position="415"/>
    </location>
</feature>
<dbReference type="Proteomes" id="UP000007110">
    <property type="component" value="Unassembled WGS sequence"/>
</dbReference>
<dbReference type="GO" id="GO:0006508">
    <property type="term" value="P:proteolysis"/>
    <property type="evidence" value="ECO:0007669"/>
    <property type="project" value="InterPro"/>
</dbReference>
<dbReference type="InterPro" id="IPR011029">
    <property type="entry name" value="DEATH-like_dom_sf"/>
</dbReference>
<dbReference type="PANTHER" id="PTHR22576:SF41">
    <property type="entry name" value="CASPASE 14, APOPTOSIS-RELATED CYSTEINE PEPTIDASE"/>
    <property type="match status" value="1"/>
</dbReference>
<dbReference type="RefSeq" id="XP_030853431.1">
    <property type="nucleotide sequence ID" value="XM_030997571.1"/>
</dbReference>
<dbReference type="InterPro" id="IPR002138">
    <property type="entry name" value="Pept_C14_p10"/>
</dbReference>
<dbReference type="SUPFAM" id="SSF52129">
    <property type="entry name" value="Caspase-like"/>
    <property type="match status" value="1"/>
</dbReference>
<dbReference type="OrthoDB" id="10036020at2759"/>
<evidence type="ECO:0000313" key="6">
    <source>
        <dbReference type="EnsemblMetazoa" id="XP_030853431"/>
    </source>
</evidence>
<feature type="domain" description="Caspase family p20" evidence="5">
    <location>
        <begin position="254"/>
        <end position="389"/>
    </location>
</feature>
<dbReference type="InterPro" id="IPR029030">
    <property type="entry name" value="Caspase-like_dom_sf"/>
</dbReference>
<dbReference type="InterPro" id="IPR011600">
    <property type="entry name" value="Pept_C14_caspase"/>
</dbReference>
<proteinExistence type="inferred from homology"/>
<dbReference type="Pfam" id="PF00656">
    <property type="entry name" value="Peptidase_C14"/>
    <property type="match status" value="1"/>
</dbReference>
<dbReference type="PRINTS" id="PR00376">
    <property type="entry name" value="IL1BCENZYME"/>
</dbReference>
<feature type="compositionally biased region" description="Polar residues" evidence="3">
    <location>
        <begin position="186"/>
        <end position="199"/>
    </location>
</feature>
<dbReference type="PROSITE" id="PS50207">
    <property type="entry name" value="CASPASE_P10"/>
    <property type="match status" value="1"/>
</dbReference>
<dbReference type="FunFam" id="3.40.50.1460:FF:000024">
    <property type="entry name" value="Caspase 21"/>
    <property type="match status" value="1"/>
</dbReference>
<feature type="compositionally biased region" description="Polar residues" evidence="3">
    <location>
        <begin position="165"/>
        <end position="175"/>
    </location>
</feature>
<dbReference type="KEGG" id="spu:100889946"/>
<reference evidence="7" key="1">
    <citation type="submission" date="2015-02" db="EMBL/GenBank/DDBJ databases">
        <title>Genome sequencing for Strongylocentrotus purpuratus.</title>
        <authorList>
            <person name="Murali S."/>
            <person name="Liu Y."/>
            <person name="Vee V."/>
            <person name="English A."/>
            <person name="Wang M."/>
            <person name="Skinner E."/>
            <person name="Han Y."/>
            <person name="Muzny D.M."/>
            <person name="Worley K.C."/>
            <person name="Gibbs R.A."/>
        </authorList>
    </citation>
    <scope>NUCLEOTIDE SEQUENCE</scope>
</reference>
<feature type="domain" description="Caspase family p10" evidence="4">
    <location>
        <begin position="415"/>
        <end position="503"/>
    </location>
</feature>
<dbReference type="AlphaFoldDB" id="A0A7M7PPR8"/>
<dbReference type="GO" id="GO:0043027">
    <property type="term" value="F:cysteine-type endopeptidase inhibitor activity involved in apoptotic process"/>
    <property type="evidence" value="ECO:0000318"/>
    <property type="project" value="GO_Central"/>
</dbReference>
<comment type="similarity">
    <text evidence="1 2">Belongs to the peptidase C14A family.</text>
</comment>
<evidence type="ECO:0000256" key="2">
    <source>
        <dbReference type="RuleBase" id="RU003971"/>
    </source>
</evidence>
<dbReference type="InterPro" id="IPR015917">
    <property type="entry name" value="Pept_C14A"/>
</dbReference>
<evidence type="ECO:0000256" key="1">
    <source>
        <dbReference type="ARBA" id="ARBA00010134"/>
    </source>
</evidence>
<dbReference type="SMART" id="SM00115">
    <property type="entry name" value="CASc"/>
    <property type="match status" value="1"/>
</dbReference>
<dbReference type="GO" id="GO:0089720">
    <property type="term" value="F:caspase binding"/>
    <property type="evidence" value="ECO:0000318"/>
    <property type="project" value="GO_Central"/>
</dbReference>
<dbReference type="EnsemblMetazoa" id="XM_030997571">
    <property type="protein sequence ID" value="XP_030853431"/>
    <property type="gene ID" value="LOC100889946"/>
</dbReference>
<evidence type="ECO:0000313" key="7">
    <source>
        <dbReference type="Proteomes" id="UP000007110"/>
    </source>
</evidence>
<sequence length="506" mass="57450">MSGEEKAEKIHRELFKDISAEITDGELGQIKQELKQKAFGGFKAGEIQREFKTTDDVLEKLKRKGLIKIGDYEILWKLAEAIGSEPIRKYVAQAENSLTAIHWPVKRPQLDAPRGGPRPIPMDTYGGYPQQHPTQVHMAHPPQYQYDPHSYNSMGPPQHPVRNSAPHQPYSSFQDSLIMRPPSQPVPRTSSSHPNSYQQGGIATSQMVQAPNPQGSFQGGRMGATCTQQPASVAEEYEDEVFSDDKDDTEYEQGRGYVLFINNFFTGKPEHRRGAEVDEKNINNLFKDVLNRYYLQYEKDVTRSQLQNYLTGLKKTLSTGAYTNFIFILGTHGEPQSNGADRPLKDAVLMADNKWMLVEDIISNFHGDQISKMQDKPKVFIIQSCRGKEKQRGVSSSDGPATELNPETMDYPEPAVTTRPVNSDILIAYATSQSKKAFRNQDNGSWFVEDLCNVIRKYYDKEHILDILVRVNSRMVKREATQNHGKQMPCFVCTFTRRFMLAYPNK</sequence>
<dbReference type="InParanoid" id="A0A7M7PPR8"/>
<dbReference type="PANTHER" id="PTHR22576">
    <property type="entry name" value="MUCOSA ASSOCIATED LYMPHOID TISSUE LYMPHOMA TRANSLOCATION PROTEIN 1/PARACASPASE"/>
    <property type="match status" value="1"/>
</dbReference>
<evidence type="ECO:0000256" key="3">
    <source>
        <dbReference type="SAM" id="MobiDB-lite"/>
    </source>
</evidence>
<dbReference type="InterPro" id="IPR001309">
    <property type="entry name" value="Pept_C14_p20"/>
</dbReference>
<dbReference type="GO" id="GO:0043066">
    <property type="term" value="P:negative regulation of apoptotic process"/>
    <property type="evidence" value="ECO:0000318"/>
    <property type="project" value="GO_Central"/>
</dbReference>
<keyword evidence="7" id="KW-1185">Reference proteome</keyword>